<dbReference type="Pfam" id="PF22673">
    <property type="entry name" value="MCP-like_PDC_1"/>
    <property type="match status" value="1"/>
</dbReference>
<dbReference type="Gene3D" id="3.30.450.20">
    <property type="entry name" value="PAS domain"/>
    <property type="match status" value="1"/>
</dbReference>
<dbReference type="AlphaFoldDB" id="A0A5S5CKG3"/>
<dbReference type="Pfam" id="PF00672">
    <property type="entry name" value="HAMP"/>
    <property type="match status" value="1"/>
</dbReference>
<keyword evidence="3 8" id="KW-0472">Membrane</keyword>
<dbReference type="CDD" id="cd06225">
    <property type="entry name" value="HAMP"/>
    <property type="match status" value="1"/>
</dbReference>
<evidence type="ECO:0000313" key="11">
    <source>
        <dbReference type="EMBL" id="TYP78888.1"/>
    </source>
</evidence>
<dbReference type="RefSeq" id="WP_187433922.1">
    <property type="nucleotide sequence ID" value="NZ_VNHS01000001.1"/>
</dbReference>
<evidence type="ECO:0000256" key="6">
    <source>
        <dbReference type="PROSITE-ProRule" id="PRU00284"/>
    </source>
</evidence>
<dbReference type="Pfam" id="PF00015">
    <property type="entry name" value="MCPsignal"/>
    <property type="match status" value="1"/>
</dbReference>
<keyword evidence="8" id="KW-0812">Transmembrane</keyword>
<dbReference type="InterPro" id="IPR004089">
    <property type="entry name" value="MCPsignal_dom"/>
</dbReference>
<reference evidence="11 12" key="1">
    <citation type="submission" date="2019-07" db="EMBL/GenBank/DDBJ databases">
        <title>Genomic Encyclopedia of Type Strains, Phase III (KMG-III): the genomes of soil and plant-associated and newly described type strains.</title>
        <authorList>
            <person name="Whitman W."/>
        </authorList>
    </citation>
    <scope>NUCLEOTIDE SEQUENCE [LARGE SCALE GENOMIC DNA]</scope>
    <source>
        <strain evidence="11 12">BL24</strain>
    </source>
</reference>
<evidence type="ECO:0000256" key="3">
    <source>
        <dbReference type="ARBA" id="ARBA00023136"/>
    </source>
</evidence>
<evidence type="ECO:0000256" key="8">
    <source>
        <dbReference type="SAM" id="Phobius"/>
    </source>
</evidence>
<evidence type="ECO:0000256" key="2">
    <source>
        <dbReference type="ARBA" id="ARBA00022475"/>
    </source>
</evidence>
<keyword evidence="2" id="KW-1003">Cell membrane</keyword>
<proteinExistence type="inferred from homology"/>
<dbReference type="PROSITE" id="PS50885">
    <property type="entry name" value="HAMP"/>
    <property type="match status" value="1"/>
</dbReference>
<dbReference type="CDD" id="cd12912">
    <property type="entry name" value="PDC2_MCP_like"/>
    <property type="match status" value="1"/>
</dbReference>
<comment type="subcellular location">
    <subcellularLocation>
        <location evidence="1">Cell membrane</location>
    </subcellularLocation>
</comment>
<feature type="transmembrane region" description="Helical" evidence="8">
    <location>
        <begin position="302"/>
        <end position="324"/>
    </location>
</feature>
<dbReference type="PANTHER" id="PTHR32089:SF112">
    <property type="entry name" value="LYSOZYME-LIKE PROTEIN-RELATED"/>
    <property type="match status" value="1"/>
</dbReference>
<comment type="caution">
    <text evidence="11">The sequence shown here is derived from an EMBL/GenBank/DDBJ whole genome shotgun (WGS) entry which is preliminary data.</text>
</comment>
<dbReference type="Gene3D" id="6.10.340.10">
    <property type="match status" value="1"/>
</dbReference>
<dbReference type="CDD" id="cd11386">
    <property type="entry name" value="MCP_signal"/>
    <property type="match status" value="1"/>
</dbReference>
<keyword evidence="4 6" id="KW-0807">Transducer</keyword>
<feature type="compositionally biased region" description="Polar residues" evidence="7">
    <location>
        <begin position="647"/>
        <end position="665"/>
    </location>
</feature>
<gene>
    <name evidence="11" type="ORF">BCM02_1013</name>
</gene>
<dbReference type="InterPro" id="IPR029151">
    <property type="entry name" value="Sensor-like_sf"/>
</dbReference>
<keyword evidence="12" id="KW-1185">Reference proteome</keyword>
<comment type="similarity">
    <text evidence="5">Belongs to the methyl-accepting chemotaxis (MCP) protein family.</text>
</comment>
<evidence type="ECO:0000256" key="1">
    <source>
        <dbReference type="ARBA" id="ARBA00004236"/>
    </source>
</evidence>
<feature type="domain" description="HAMP" evidence="10">
    <location>
        <begin position="325"/>
        <end position="377"/>
    </location>
</feature>
<keyword evidence="8" id="KW-1133">Transmembrane helix</keyword>
<evidence type="ECO:0000313" key="12">
    <source>
        <dbReference type="Proteomes" id="UP000323257"/>
    </source>
</evidence>
<evidence type="ECO:0000256" key="4">
    <source>
        <dbReference type="ARBA" id="ARBA00023224"/>
    </source>
</evidence>
<dbReference type="SUPFAM" id="SSF58104">
    <property type="entry name" value="Methyl-accepting chemotaxis protein (MCP) signaling domain"/>
    <property type="match status" value="1"/>
</dbReference>
<organism evidence="11 12">
    <name type="scientific">Paenibacillus methanolicus</name>
    <dbReference type="NCBI Taxonomy" id="582686"/>
    <lineage>
        <taxon>Bacteria</taxon>
        <taxon>Bacillati</taxon>
        <taxon>Bacillota</taxon>
        <taxon>Bacilli</taxon>
        <taxon>Bacillales</taxon>
        <taxon>Paenibacillaceae</taxon>
        <taxon>Paenibacillus</taxon>
    </lineage>
</organism>
<protein>
    <submittedName>
        <fullName evidence="11">Methyl-accepting chemotaxis protein</fullName>
    </submittedName>
</protein>
<dbReference type="GO" id="GO:0005886">
    <property type="term" value="C:plasma membrane"/>
    <property type="evidence" value="ECO:0007669"/>
    <property type="project" value="UniProtKB-SubCell"/>
</dbReference>
<sequence>MFKFRSISKMAYFLIVPLLAVGMGGIVSYSNVVLHDTMDADIEKYMTEQTKAVSTLLEEDMLKHARTAENFARLLEGIDIKGHDMSYFEMMSTQLVKSDPNTFGVSVNLEPNVHRQGVKYFSTYAYRDGEKIVTTQDYNTPEYDYLNQPWYKDGAETDRSFVFTDIFFDELLNKSLMTASAPIRDGSGKLMGVTTADMDLSTVLDLVKRTTVEQTGYAYLLNGSGEIIATGKGQATSEMSEADAAASKTEMMKLLASEEGMGILASESGELGVFYRQIPNTNMYLCLTAPMSEFMHTLNDRMYASIAIGVVAIAVLIVILSLFLRYMSRNIRSVTEASKRMAEGDFTGKLEMKSADEFGRLADHFNQMSERMKKTIQEVSAKSGIVSATSDELRRNAEIANDAANTIVSDVLIMSEGAQQQMKGTTNSATALSELTLGVQRIAESSSDVAEITTDMYARAEEGRGIVDHAVDNMNEINQSVKAVAAAVGRMENHSVRIGEIIGVIAGITKQTNMLALNAGIEASRAGEHGKGFGVVASEIGKLAEQSNDSARLITDIITEINQDTATVVDLMSKGLTDVETGTDTIRSVGAAFRHIVSEIQSVNERMLEISSSSEQMSAGAEQLSVSGDEMSRLAKSAHGKTEMVKRSSQSQLDVSRSIDESSSVLTQLTKDLEDVVSKFKV</sequence>
<dbReference type="SMART" id="SM00283">
    <property type="entry name" value="MA"/>
    <property type="match status" value="1"/>
</dbReference>
<dbReference type="SMART" id="SM00304">
    <property type="entry name" value="HAMP"/>
    <property type="match status" value="1"/>
</dbReference>
<dbReference type="InterPro" id="IPR003660">
    <property type="entry name" value="HAMP_dom"/>
</dbReference>
<dbReference type="CDD" id="cd12913">
    <property type="entry name" value="PDC1_MCP_like"/>
    <property type="match status" value="1"/>
</dbReference>
<name>A0A5S5CKG3_9BACL</name>
<dbReference type="Gene3D" id="1.10.287.950">
    <property type="entry name" value="Methyl-accepting chemotaxis protein"/>
    <property type="match status" value="1"/>
</dbReference>
<dbReference type="EMBL" id="VNHS01000001">
    <property type="protein sequence ID" value="TYP78888.1"/>
    <property type="molecule type" value="Genomic_DNA"/>
</dbReference>
<dbReference type="PROSITE" id="PS50111">
    <property type="entry name" value="CHEMOTAXIS_TRANSDUC_2"/>
    <property type="match status" value="1"/>
</dbReference>
<evidence type="ECO:0000256" key="7">
    <source>
        <dbReference type="SAM" id="MobiDB-lite"/>
    </source>
</evidence>
<dbReference type="Proteomes" id="UP000323257">
    <property type="component" value="Unassembled WGS sequence"/>
</dbReference>
<evidence type="ECO:0000259" key="9">
    <source>
        <dbReference type="PROSITE" id="PS50111"/>
    </source>
</evidence>
<dbReference type="PANTHER" id="PTHR32089">
    <property type="entry name" value="METHYL-ACCEPTING CHEMOTAXIS PROTEIN MCPB"/>
    <property type="match status" value="1"/>
</dbReference>
<accession>A0A5S5CKG3</accession>
<feature type="domain" description="Methyl-accepting transducer" evidence="9">
    <location>
        <begin position="396"/>
        <end position="632"/>
    </location>
</feature>
<evidence type="ECO:0000256" key="5">
    <source>
        <dbReference type="ARBA" id="ARBA00029447"/>
    </source>
</evidence>
<dbReference type="SUPFAM" id="SSF103190">
    <property type="entry name" value="Sensory domain-like"/>
    <property type="match status" value="1"/>
</dbReference>
<dbReference type="GO" id="GO:0007165">
    <property type="term" value="P:signal transduction"/>
    <property type="evidence" value="ECO:0007669"/>
    <property type="project" value="UniProtKB-KW"/>
</dbReference>
<feature type="region of interest" description="Disordered" evidence="7">
    <location>
        <begin position="636"/>
        <end position="665"/>
    </location>
</feature>
<evidence type="ECO:0000259" key="10">
    <source>
        <dbReference type="PROSITE" id="PS50885"/>
    </source>
</evidence>